<keyword evidence="3" id="KW-1185">Reference proteome</keyword>
<reference evidence="2 3" key="1">
    <citation type="submission" date="2018-03" db="EMBL/GenBank/DDBJ databases">
        <title>Genome sequencing of Simplicispira sp.</title>
        <authorList>
            <person name="Kim S.-J."/>
            <person name="Heo J."/>
            <person name="Kwon S.-W."/>
        </authorList>
    </citation>
    <scope>NUCLEOTIDE SEQUENCE [LARGE SCALE GENOMIC DNA]</scope>
    <source>
        <strain evidence="2 3">SC1-8</strain>
    </source>
</reference>
<evidence type="ECO:0000313" key="2">
    <source>
        <dbReference type="EMBL" id="AVO41085.1"/>
    </source>
</evidence>
<organism evidence="2 3">
    <name type="scientific">Simplicispira suum</name>
    <dbReference type="NCBI Taxonomy" id="2109915"/>
    <lineage>
        <taxon>Bacteria</taxon>
        <taxon>Pseudomonadati</taxon>
        <taxon>Pseudomonadota</taxon>
        <taxon>Betaproteobacteria</taxon>
        <taxon>Burkholderiales</taxon>
        <taxon>Comamonadaceae</taxon>
        <taxon>Simplicispira</taxon>
    </lineage>
</organism>
<protein>
    <submittedName>
        <fullName evidence="2">Uncharacterized protein</fullName>
    </submittedName>
</protein>
<gene>
    <name evidence="2" type="ORF">C6571_07100</name>
</gene>
<name>A0A2S0MYY2_9BURK</name>
<feature type="coiled-coil region" evidence="1">
    <location>
        <begin position="40"/>
        <end position="74"/>
    </location>
</feature>
<proteinExistence type="predicted"/>
<dbReference type="KEGG" id="simp:C6571_07100"/>
<dbReference type="Proteomes" id="UP000239326">
    <property type="component" value="Chromosome"/>
</dbReference>
<accession>A0A2S0MYY2</accession>
<evidence type="ECO:0000256" key="1">
    <source>
        <dbReference type="SAM" id="Coils"/>
    </source>
</evidence>
<dbReference type="RefSeq" id="WP_106446071.1">
    <property type="nucleotide sequence ID" value="NZ_CP027669.1"/>
</dbReference>
<evidence type="ECO:0000313" key="3">
    <source>
        <dbReference type="Proteomes" id="UP000239326"/>
    </source>
</evidence>
<dbReference type="EMBL" id="CP027669">
    <property type="protein sequence ID" value="AVO41085.1"/>
    <property type="molecule type" value="Genomic_DNA"/>
</dbReference>
<sequence length="153" mass="17278">MPDMATIGALLGSVKTATEIAKFIRESDVSIERAELKLKVADLISTLADVKMELVELQEAFAAKDERIRELEEAFQAKDSLVRRWDAYYIPDADGAPIGAPFCVRCWDIDHKQRRLVHDSKEYRIRVCIGCGHRYENRLAGDIAPPKMEEGEA</sequence>
<dbReference type="AlphaFoldDB" id="A0A2S0MYY2"/>
<dbReference type="OrthoDB" id="6119186at2"/>
<keyword evidence="1" id="KW-0175">Coiled coil</keyword>